<accession>A0ACC0A923</accession>
<gene>
    <name evidence="1" type="ORF">M9H77_25917</name>
</gene>
<protein>
    <submittedName>
        <fullName evidence="1">Uncharacterized protein</fullName>
    </submittedName>
</protein>
<comment type="caution">
    <text evidence="1">The sequence shown here is derived from an EMBL/GenBank/DDBJ whole genome shotgun (WGS) entry which is preliminary data.</text>
</comment>
<evidence type="ECO:0000313" key="2">
    <source>
        <dbReference type="Proteomes" id="UP001060085"/>
    </source>
</evidence>
<evidence type="ECO:0000313" key="1">
    <source>
        <dbReference type="EMBL" id="KAI5657124.1"/>
    </source>
</evidence>
<sequence>MEYHWSNSLWQRIEAMRKQENYQSKLAKDMYNYYHGLNEVNAYDGNNHGHGNFNSRGHDSYGNFNPKRHNGVGGEYFECSKEKEYELEKSESTKENECFIEKQESIEEEQKEKEVVVLDKYLQKYATRQNRTSDSINRMPTQKKWKTNFCVEKENRDIQTMKPDEEAGFALFLEYR</sequence>
<organism evidence="1 2">
    <name type="scientific">Catharanthus roseus</name>
    <name type="common">Madagascar periwinkle</name>
    <name type="synonym">Vinca rosea</name>
    <dbReference type="NCBI Taxonomy" id="4058"/>
    <lineage>
        <taxon>Eukaryota</taxon>
        <taxon>Viridiplantae</taxon>
        <taxon>Streptophyta</taxon>
        <taxon>Embryophyta</taxon>
        <taxon>Tracheophyta</taxon>
        <taxon>Spermatophyta</taxon>
        <taxon>Magnoliopsida</taxon>
        <taxon>eudicotyledons</taxon>
        <taxon>Gunneridae</taxon>
        <taxon>Pentapetalae</taxon>
        <taxon>asterids</taxon>
        <taxon>lamiids</taxon>
        <taxon>Gentianales</taxon>
        <taxon>Apocynaceae</taxon>
        <taxon>Rauvolfioideae</taxon>
        <taxon>Vinceae</taxon>
        <taxon>Catharanthinae</taxon>
        <taxon>Catharanthus</taxon>
    </lineage>
</organism>
<keyword evidence="2" id="KW-1185">Reference proteome</keyword>
<name>A0ACC0A923_CATRO</name>
<dbReference type="EMBL" id="CM044706">
    <property type="protein sequence ID" value="KAI5657124.1"/>
    <property type="molecule type" value="Genomic_DNA"/>
</dbReference>
<reference evidence="2" key="1">
    <citation type="journal article" date="2023" name="Nat. Plants">
        <title>Single-cell RNA sequencing provides a high-resolution roadmap for understanding the multicellular compartmentation of specialized metabolism.</title>
        <authorList>
            <person name="Sun S."/>
            <person name="Shen X."/>
            <person name="Li Y."/>
            <person name="Li Y."/>
            <person name="Wang S."/>
            <person name="Li R."/>
            <person name="Zhang H."/>
            <person name="Shen G."/>
            <person name="Guo B."/>
            <person name="Wei J."/>
            <person name="Xu J."/>
            <person name="St-Pierre B."/>
            <person name="Chen S."/>
            <person name="Sun C."/>
        </authorList>
    </citation>
    <scope>NUCLEOTIDE SEQUENCE [LARGE SCALE GENOMIC DNA]</scope>
</reference>
<dbReference type="Proteomes" id="UP001060085">
    <property type="component" value="Linkage Group LG06"/>
</dbReference>
<proteinExistence type="predicted"/>